<proteinExistence type="predicted"/>
<reference evidence="1" key="2">
    <citation type="journal article" date="2015" name="Fish Shellfish Immunol.">
        <title>Early steps in the European eel (Anguilla anguilla)-Vibrio vulnificus interaction in the gills: Role of the RtxA13 toxin.</title>
        <authorList>
            <person name="Callol A."/>
            <person name="Pajuelo D."/>
            <person name="Ebbesson L."/>
            <person name="Teles M."/>
            <person name="MacKenzie S."/>
            <person name="Amaro C."/>
        </authorList>
    </citation>
    <scope>NUCLEOTIDE SEQUENCE</scope>
</reference>
<reference evidence="1" key="1">
    <citation type="submission" date="2014-11" db="EMBL/GenBank/DDBJ databases">
        <authorList>
            <person name="Amaro Gonzalez C."/>
        </authorList>
    </citation>
    <scope>NUCLEOTIDE SEQUENCE</scope>
</reference>
<accession>A0A0E9XUI7</accession>
<dbReference type="AlphaFoldDB" id="A0A0E9XUI7"/>
<protein>
    <submittedName>
        <fullName evidence="1">Uncharacterized protein</fullName>
    </submittedName>
</protein>
<organism evidence="1">
    <name type="scientific">Anguilla anguilla</name>
    <name type="common">European freshwater eel</name>
    <name type="synonym">Muraena anguilla</name>
    <dbReference type="NCBI Taxonomy" id="7936"/>
    <lineage>
        <taxon>Eukaryota</taxon>
        <taxon>Metazoa</taxon>
        <taxon>Chordata</taxon>
        <taxon>Craniata</taxon>
        <taxon>Vertebrata</taxon>
        <taxon>Euteleostomi</taxon>
        <taxon>Actinopterygii</taxon>
        <taxon>Neopterygii</taxon>
        <taxon>Teleostei</taxon>
        <taxon>Anguilliformes</taxon>
        <taxon>Anguillidae</taxon>
        <taxon>Anguilla</taxon>
    </lineage>
</organism>
<evidence type="ECO:0000313" key="1">
    <source>
        <dbReference type="EMBL" id="JAI06087.1"/>
    </source>
</evidence>
<dbReference type="EMBL" id="GBXM01002491">
    <property type="protein sequence ID" value="JAI06087.1"/>
    <property type="molecule type" value="Transcribed_RNA"/>
</dbReference>
<sequence>MLGLSATEGSRDCPITWSISACTFSCTSGYLIMNNRPQFSVVDVVSVPATNKSKVQKHKFSSLNPASTSFLHFSISARKQSI</sequence>
<name>A0A0E9XUI7_ANGAN</name>